<sequence>MEAVNTSLRCFNKAHVSELFEDDNLETVTSKEQKKLESTVQEMFCSKFQDQVLPRPVLLREQHSLFLMKAIHHLPDSSESLDVSRCWLCHWVLHSLNLLEQPLPASTVSDVCQFLARCQSPTGGFGGGPGQQAHLAATYAAVNALCTIGTEEAYNVIDREKLLHFLCSLKQPDGSFALHEGGEIDVRGVYCAASVASLTNIITATLFEDSINWVVRCQTWEGGLAGIPGLEAHGGYTFCGLGALVILKHEYLLDLKAMLRWAVCRQMRFEGGFQGRCNKLVDGCYSFWMSSVLAMLHHALIKQGDAELSRPNWVFDTRALQEYLLFCCQSPDGGLLDKPGKPKDFYHTCYCLSGLSIAQHFKGLDTQETVVLGDDGNKLAQNHPVYNVCPERVARALDYFGKLPIPEQRENGPTFHI</sequence>
<dbReference type="GO" id="GO:0008270">
    <property type="term" value="F:zinc ion binding"/>
    <property type="evidence" value="ECO:0007669"/>
    <property type="project" value="UniProtKB-UniRule"/>
</dbReference>
<dbReference type="EC" id="2.5.1.58" evidence="2 14"/>
<protein>
    <recommendedName>
        <fullName evidence="3 14">Protein farnesyltransferase subunit beta</fullName>
        <shortName evidence="14">FTase-beta</shortName>
        <ecNumber evidence="2 14">2.5.1.58</ecNumber>
    </recommendedName>
</protein>
<reference evidence="17" key="1">
    <citation type="submission" date="2025-08" db="UniProtKB">
        <authorList>
            <consortium name="RefSeq"/>
        </authorList>
    </citation>
    <scope>IDENTIFICATION</scope>
</reference>
<evidence type="ECO:0000256" key="8">
    <source>
        <dbReference type="ARBA" id="ARBA00022737"/>
    </source>
</evidence>
<accession>A0A6J2WFS7</accession>
<dbReference type="InParanoid" id="A0A6J2WFS7"/>
<dbReference type="RefSeq" id="XP_030643173.1">
    <property type="nucleotide sequence ID" value="XM_030787313.1"/>
</dbReference>
<dbReference type="OrthoDB" id="10261146at2759"/>
<keyword evidence="7 14" id="KW-0479">Metal-binding</keyword>
<dbReference type="InterPro" id="IPR045089">
    <property type="entry name" value="PGGT1B-like"/>
</dbReference>
<comment type="cofactor">
    <cofactor evidence="14">
        <name>Zn(2+)</name>
        <dbReference type="ChEBI" id="CHEBI:29105"/>
    </cofactor>
    <text evidence="14">Binds 1 zinc ion per subunit.</text>
</comment>
<keyword evidence="9 14" id="KW-0862">Zinc</keyword>
<evidence type="ECO:0000313" key="17">
    <source>
        <dbReference type="RefSeq" id="XP_030643173.1"/>
    </source>
</evidence>
<keyword evidence="10" id="KW-0443">Lipid metabolism</keyword>
<evidence type="ECO:0000256" key="3">
    <source>
        <dbReference type="ARBA" id="ARBA00015798"/>
    </source>
</evidence>
<evidence type="ECO:0000313" key="16">
    <source>
        <dbReference type="Proteomes" id="UP000504632"/>
    </source>
</evidence>
<name>A0A6J2WFS7_CHACN</name>
<evidence type="ECO:0000256" key="6">
    <source>
        <dbReference type="ARBA" id="ARBA00022679"/>
    </source>
</evidence>
<dbReference type="PANTHER" id="PTHR11774:SF6">
    <property type="entry name" value="PROTEIN FARNESYLTRANSFERASE SUBUNIT BETA"/>
    <property type="match status" value="1"/>
</dbReference>
<keyword evidence="5 14" id="KW-0637">Prenyltransferase</keyword>
<evidence type="ECO:0000256" key="4">
    <source>
        <dbReference type="ARBA" id="ARBA00022553"/>
    </source>
</evidence>
<dbReference type="FunFam" id="1.50.10.20:FF:000007">
    <property type="entry name" value="Protein farnesyltransferase subunit beta"/>
    <property type="match status" value="1"/>
</dbReference>
<comment type="function">
    <text evidence="14">Catalyzes the transfer of a farnesyl moiety from farnesyl diphosphate to a cysteine at the fourth position from the C-terminus of several proteins. The beta subunit is responsible for peptide-binding.</text>
</comment>
<evidence type="ECO:0000256" key="13">
    <source>
        <dbReference type="ARBA" id="ARBA00064192"/>
    </source>
</evidence>
<evidence type="ECO:0000256" key="5">
    <source>
        <dbReference type="ARBA" id="ARBA00022602"/>
    </source>
</evidence>
<evidence type="ECO:0000256" key="14">
    <source>
        <dbReference type="RuleBase" id="RU365056"/>
    </source>
</evidence>
<comment type="subunit">
    <text evidence="13">Heterodimer of FNTA and FNTB.</text>
</comment>
<dbReference type="GO" id="GO:0005965">
    <property type="term" value="C:protein farnesyltransferase complex"/>
    <property type="evidence" value="ECO:0007669"/>
    <property type="project" value="UniProtKB-UniRule"/>
</dbReference>
<evidence type="ECO:0000256" key="10">
    <source>
        <dbReference type="ARBA" id="ARBA00023098"/>
    </source>
</evidence>
<keyword evidence="6 14" id="KW-0808">Transferase</keyword>
<evidence type="ECO:0000256" key="1">
    <source>
        <dbReference type="ARBA" id="ARBA00010497"/>
    </source>
</evidence>
<comment type="similarity">
    <text evidence="1 14">Belongs to the protein prenyltransferase subunit beta family.</text>
</comment>
<dbReference type="Pfam" id="PF00432">
    <property type="entry name" value="Prenyltrans"/>
    <property type="match status" value="1"/>
</dbReference>
<dbReference type="AlphaFoldDB" id="A0A6J2WFS7"/>
<comment type="function">
    <text evidence="12">Essential subunit of the farnesyltransferase complex. Catalyzes the transfer of a farnesyl moiety from farnesyl diphosphate to a cysteine at the fourth position from the C-terminus of several proteins having the C-terminal sequence Cys-aliphatic-aliphatic-X.</text>
</comment>
<evidence type="ECO:0000256" key="11">
    <source>
        <dbReference type="ARBA" id="ARBA00050225"/>
    </source>
</evidence>
<keyword evidence="16" id="KW-1185">Reference proteome</keyword>
<evidence type="ECO:0000256" key="2">
    <source>
        <dbReference type="ARBA" id="ARBA00012702"/>
    </source>
</evidence>
<feature type="domain" description="Prenyltransferase alpha-alpha toroid" evidence="15">
    <location>
        <begin position="58"/>
        <end position="388"/>
    </location>
</feature>
<comment type="subunit">
    <text evidence="14">Heterodimer of an alpha and a beta subunit.</text>
</comment>
<dbReference type="Gene3D" id="1.50.10.20">
    <property type="match status" value="1"/>
</dbReference>
<dbReference type="GO" id="GO:0004660">
    <property type="term" value="F:protein farnesyltransferase activity"/>
    <property type="evidence" value="ECO:0007669"/>
    <property type="project" value="UniProtKB-UniRule"/>
</dbReference>
<proteinExistence type="inferred from homology"/>
<gene>
    <name evidence="17" type="primary">LOC115823269</name>
</gene>
<evidence type="ECO:0000256" key="9">
    <source>
        <dbReference type="ARBA" id="ARBA00022833"/>
    </source>
</evidence>
<comment type="catalytic activity">
    <reaction evidence="11">
        <text>L-cysteinyl-[protein] + (2E,6E)-farnesyl diphosphate = S-(2E,6E)-farnesyl-L-cysteinyl-[protein] + diphosphate</text>
        <dbReference type="Rhea" id="RHEA:13345"/>
        <dbReference type="Rhea" id="RHEA-COMP:10131"/>
        <dbReference type="Rhea" id="RHEA-COMP:11535"/>
        <dbReference type="ChEBI" id="CHEBI:29950"/>
        <dbReference type="ChEBI" id="CHEBI:33019"/>
        <dbReference type="ChEBI" id="CHEBI:86019"/>
        <dbReference type="ChEBI" id="CHEBI:175763"/>
        <dbReference type="EC" id="2.5.1.58"/>
    </reaction>
</comment>
<dbReference type="CDD" id="cd02893">
    <property type="entry name" value="FTase"/>
    <property type="match status" value="1"/>
</dbReference>
<evidence type="ECO:0000259" key="15">
    <source>
        <dbReference type="Pfam" id="PF00432"/>
    </source>
</evidence>
<dbReference type="InterPro" id="IPR008930">
    <property type="entry name" value="Terpenoid_cyclase/PrenylTrfase"/>
</dbReference>
<keyword evidence="4" id="KW-0597">Phosphoprotein</keyword>
<evidence type="ECO:0000256" key="7">
    <source>
        <dbReference type="ARBA" id="ARBA00022723"/>
    </source>
</evidence>
<keyword evidence="8" id="KW-0677">Repeat</keyword>
<dbReference type="GO" id="GO:0097354">
    <property type="term" value="P:prenylation"/>
    <property type="evidence" value="ECO:0007669"/>
    <property type="project" value="UniProtKB-UniRule"/>
</dbReference>
<dbReference type="PANTHER" id="PTHR11774">
    <property type="entry name" value="GERANYLGERANYL TRANSFERASE TYPE BETA SUBUNIT"/>
    <property type="match status" value="1"/>
</dbReference>
<dbReference type="InterPro" id="IPR001330">
    <property type="entry name" value="Prenyltrans"/>
</dbReference>
<dbReference type="GO" id="GO:0006629">
    <property type="term" value="P:lipid metabolic process"/>
    <property type="evidence" value="ECO:0007669"/>
    <property type="project" value="UniProtKB-KW"/>
</dbReference>
<dbReference type="GeneID" id="115823269"/>
<organism evidence="16 17">
    <name type="scientific">Chanos chanos</name>
    <name type="common">Milkfish</name>
    <name type="synonym">Mugil chanos</name>
    <dbReference type="NCBI Taxonomy" id="29144"/>
    <lineage>
        <taxon>Eukaryota</taxon>
        <taxon>Metazoa</taxon>
        <taxon>Chordata</taxon>
        <taxon>Craniata</taxon>
        <taxon>Vertebrata</taxon>
        <taxon>Euteleostomi</taxon>
        <taxon>Actinopterygii</taxon>
        <taxon>Neopterygii</taxon>
        <taxon>Teleostei</taxon>
        <taxon>Ostariophysi</taxon>
        <taxon>Gonorynchiformes</taxon>
        <taxon>Chanidae</taxon>
        <taxon>Chanos</taxon>
    </lineage>
</organism>
<dbReference type="SUPFAM" id="SSF48239">
    <property type="entry name" value="Terpenoid cyclases/Protein prenyltransferases"/>
    <property type="match status" value="1"/>
</dbReference>
<dbReference type="Proteomes" id="UP000504632">
    <property type="component" value="Chromosome 1"/>
</dbReference>
<evidence type="ECO:0000256" key="12">
    <source>
        <dbReference type="ARBA" id="ARBA00055850"/>
    </source>
</evidence>
<dbReference type="InterPro" id="IPR026872">
    <property type="entry name" value="FTB"/>
</dbReference>